<organism evidence="2 3">
    <name type="scientific">Pedobacter flavus</name>
    <dbReference type="NCBI Taxonomy" id="3113906"/>
    <lineage>
        <taxon>Bacteria</taxon>
        <taxon>Pseudomonadati</taxon>
        <taxon>Bacteroidota</taxon>
        <taxon>Sphingobacteriia</taxon>
        <taxon>Sphingobacteriales</taxon>
        <taxon>Sphingobacteriaceae</taxon>
        <taxon>Pedobacter</taxon>
    </lineage>
</organism>
<evidence type="ECO:0000259" key="1">
    <source>
        <dbReference type="Pfam" id="PF17761"/>
    </source>
</evidence>
<dbReference type="Proteomes" id="UP001337681">
    <property type="component" value="Unassembled WGS sequence"/>
</dbReference>
<proteinExistence type="predicted"/>
<name>A0ABU7GYX7_9SPHI</name>
<dbReference type="RefSeq" id="WP_330144961.1">
    <property type="nucleotide sequence ID" value="NZ_JAZDQU010000001.1"/>
</dbReference>
<dbReference type="InterPro" id="IPR053148">
    <property type="entry name" value="PD-DEXK-like_domain"/>
</dbReference>
<feature type="domain" description="YhcG N-terminal" evidence="1">
    <location>
        <begin position="12"/>
        <end position="139"/>
    </location>
</feature>
<comment type="caution">
    <text evidence="2">The sequence shown here is derived from an EMBL/GenBank/DDBJ whole genome shotgun (WGS) entry which is preliminary data.</text>
</comment>
<dbReference type="Pfam" id="PF17761">
    <property type="entry name" value="DUF1016_N"/>
    <property type="match status" value="1"/>
</dbReference>
<evidence type="ECO:0000313" key="2">
    <source>
        <dbReference type="EMBL" id="MEE1884042.1"/>
    </source>
</evidence>
<accession>A0ABU7GYX7</accession>
<dbReference type="PANTHER" id="PTHR30547:SF0">
    <property type="entry name" value="BLR8175 PROTEIN"/>
    <property type="match status" value="1"/>
</dbReference>
<evidence type="ECO:0000313" key="3">
    <source>
        <dbReference type="Proteomes" id="UP001337681"/>
    </source>
</evidence>
<gene>
    <name evidence="2" type="ORF">VRU49_01300</name>
</gene>
<keyword evidence="3" id="KW-1185">Reference proteome</keyword>
<dbReference type="PANTHER" id="PTHR30547">
    <property type="entry name" value="UNCHARACTERIZED PROTEIN YHCG-RELATED"/>
    <property type="match status" value="1"/>
</dbReference>
<dbReference type="InterPro" id="IPR041527">
    <property type="entry name" value="YhcG_N"/>
</dbReference>
<protein>
    <submittedName>
        <fullName evidence="2">DUF1016 N-terminal domain-containing protein</fullName>
    </submittedName>
</protein>
<dbReference type="EMBL" id="JAZDQU010000001">
    <property type="protein sequence ID" value="MEE1884042.1"/>
    <property type="molecule type" value="Genomic_DNA"/>
</dbReference>
<sequence length="400" mass="46771">MKNYISTNVYQIESAIKFRKFSALESINSGMLQLFWQIGDYLNFNLDLNTHISIFEKLSLHLEKTFGLYLSKENVLLMQNFAKRCPSSILKDVSYGISWKYIPVLKDVSSEYSWLYYSQIIHLQSLNPQQLSNLIGENLVFKEEVDRIVLNPDDKFSNIHYEEIMDYEAFYNPMRAQQIRRLLEPKRVPSIELNNVLLKEMIDEIESMIFNFQIEYNHLIHTMANNSFQYIGLQLKNRINNLEQNTSIEDFIKEIANGVKDSLDERTLLACLKFAQEYKDEFVPFTQLIRFEHIKILLNIPSKQSRSYYAQHAFELGLNPQQLLDLIEKNENGTVYSGLATFEKPVTKNKRASSTKKNVEINIETTEIEPKIDLQNHLNCNIFNDADILKHLGIKLEAIN</sequence>
<reference evidence="2 3" key="1">
    <citation type="submission" date="2024-01" db="EMBL/GenBank/DDBJ databases">
        <title>Pedobacter sp. nov., isolated from oil-contaminated soil.</title>
        <authorList>
            <person name="Le N.T.T."/>
        </authorList>
    </citation>
    <scope>NUCLEOTIDE SEQUENCE [LARGE SCALE GENOMIC DNA]</scope>
    <source>
        <strain evidence="2 3">VNH31</strain>
    </source>
</reference>